<dbReference type="RefSeq" id="WP_236081758.1">
    <property type="nucleotide sequence ID" value="NZ_CP104579.1"/>
</dbReference>
<organism evidence="2 3">
    <name type="scientific">Ectopseudomonas oleovorans</name>
    <name type="common">Pseudomonas oleovorans</name>
    <dbReference type="NCBI Taxonomy" id="301"/>
    <lineage>
        <taxon>Bacteria</taxon>
        <taxon>Pseudomonadati</taxon>
        <taxon>Pseudomonadota</taxon>
        <taxon>Gammaproteobacteria</taxon>
        <taxon>Pseudomonadales</taxon>
        <taxon>Pseudomonadaceae</taxon>
        <taxon>Ectopseudomonas</taxon>
    </lineage>
</organism>
<comment type="caution">
    <text evidence="2">The sequence shown here is derived from an EMBL/GenBank/DDBJ whole genome shotgun (WGS) entry which is preliminary data.</text>
</comment>
<name>A0AA42Q8J3_ECTOL</name>
<dbReference type="AlphaFoldDB" id="A0AA42Q8J3"/>
<sequence length="667" mass="75316">MMIGARIIALEGFQCLAKGVVYHFLHSDSDSNRVKLVHFNYASADITADLLVLPQNIFEEALENKALVEDGRDDYPPWLKNIQGYSISFLEDRRSSTKENYNQKVDRRFMAISELVGKYREILSSDNPSAIINRHAKSQRPQQNAIRLRLWFYSYIVFGFNKWALMPLLHRIGGWNREENSSAKHGRPHRKGQRYGYNCSPVMKEKILSGLLAYKDTAGTKAKLYSDILVKKFGCEIKVVKGVKTFVQPNGEPFPSFGQMKYWAKQMIGPKNLARELNGKHKARSQSGSAGSFAERLSNLCQRVEFDGYHISEKLSGITEGSAVDSFCVVRAVCGLSGAVVGIGFAEGRETMEAYKMALFSMALDKVKFCELFGINISSEEWPCYGLTGGVIFDRGPGATYGGEPEINWLGSIELTPTFSGQSKATVESSHPRDKNSLEQPTYFHSKLNFVLMARREIYQVLSDNQSSDASGRITEEMIINRVKPTPHGIWNFLDSRGRNSSIAMPFDEAVRTFLTEHPVTIRKDAVYFYGRKYRSAALVDTHVFDRVARSGSIKTTVFAITMCVRHIWIELDGLLYELDFMSTASTPEGSVDISLSTLKQINKMHREGTADLRDEIPAIQQEFRDRFKKDTGEDWDSGQRKKGRPTKGGPARRDTDDFNRFRGKAK</sequence>
<proteinExistence type="predicted"/>
<evidence type="ECO:0000313" key="3">
    <source>
        <dbReference type="Proteomes" id="UP001161697"/>
    </source>
</evidence>
<feature type="compositionally biased region" description="Basic and acidic residues" evidence="1">
    <location>
        <begin position="652"/>
        <end position="661"/>
    </location>
</feature>
<evidence type="ECO:0000313" key="2">
    <source>
        <dbReference type="EMBL" id="MDH1339170.1"/>
    </source>
</evidence>
<reference evidence="2" key="1">
    <citation type="submission" date="2022-09" db="EMBL/GenBank/DDBJ databases">
        <title>Intensive care unit water sources are persistently colonized with multi-drug resistant bacteria and are the site of extensive horizontal gene transfer of antibiotic resistance genes.</title>
        <authorList>
            <person name="Diorio-Toth L."/>
        </authorList>
    </citation>
    <scope>NUCLEOTIDE SEQUENCE</scope>
    <source>
        <strain evidence="2">GD03704</strain>
    </source>
</reference>
<gene>
    <name evidence="2" type="ORF">N5J11_07950</name>
</gene>
<accession>A0AA42Q8J3</accession>
<dbReference type="Proteomes" id="UP001161697">
    <property type="component" value="Unassembled WGS sequence"/>
</dbReference>
<protein>
    <submittedName>
        <fullName evidence="2">Transposase</fullName>
    </submittedName>
</protein>
<dbReference type="EMBL" id="JAOCJE010000001">
    <property type="protein sequence ID" value="MDH1339170.1"/>
    <property type="molecule type" value="Genomic_DNA"/>
</dbReference>
<evidence type="ECO:0000256" key="1">
    <source>
        <dbReference type="SAM" id="MobiDB-lite"/>
    </source>
</evidence>
<feature type="region of interest" description="Disordered" evidence="1">
    <location>
        <begin position="626"/>
        <end position="667"/>
    </location>
</feature>